<dbReference type="Gene3D" id="3.40.50.1110">
    <property type="entry name" value="SGNH hydrolase"/>
    <property type="match status" value="1"/>
</dbReference>
<dbReference type="Pfam" id="PF13472">
    <property type="entry name" value="Lipase_GDSL_2"/>
    <property type="match status" value="1"/>
</dbReference>
<dbReference type="Proteomes" id="UP000183263">
    <property type="component" value="Unassembled WGS sequence"/>
</dbReference>
<accession>A0A1G8L8C2</accession>
<gene>
    <name evidence="2" type="ORF">SAMN05444695_10895</name>
</gene>
<evidence type="ECO:0000313" key="3">
    <source>
        <dbReference type="Proteomes" id="UP000183263"/>
    </source>
</evidence>
<dbReference type="EMBL" id="FNDN01000008">
    <property type="protein sequence ID" value="SDI51928.1"/>
    <property type="molecule type" value="Genomic_DNA"/>
</dbReference>
<feature type="domain" description="SGNH hydrolase-type esterase" evidence="1">
    <location>
        <begin position="12"/>
        <end position="187"/>
    </location>
</feature>
<proteinExistence type="predicted"/>
<keyword evidence="3" id="KW-1185">Reference proteome</keyword>
<evidence type="ECO:0000313" key="2">
    <source>
        <dbReference type="EMBL" id="SDI51928.1"/>
    </source>
</evidence>
<dbReference type="AlphaFoldDB" id="A0A1G8L8C2"/>
<dbReference type="OrthoDB" id="5196031at2"/>
<dbReference type="InterPro" id="IPR013830">
    <property type="entry name" value="SGNH_hydro"/>
</dbReference>
<reference evidence="2 3" key="1">
    <citation type="submission" date="2016-10" db="EMBL/GenBank/DDBJ databases">
        <authorList>
            <person name="de Groot N.N."/>
        </authorList>
    </citation>
    <scope>NUCLEOTIDE SEQUENCE [LARGE SCALE GENOMIC DNA]</scope>
    <source>
        <strain evidence="2 3">DSM 44892</strain>
    </source>
</reference>
<evidence type="ECO:0000259" key="1">
    <source>
        <dbReference type="Pfam" id="PF13472"/>
    </source>
</evidence>
<dbReference type="PANTHER" id="PTHR30383:SF29">
    <property type="entry name" value="SGNH HYDROLASE-TYPE ESTERASE DOMAIN-CONTAINING PROTEIN"/>
    <property type="match status" value="1"/>
</dbReference>
<organism evidence="2 3">
    <name type="scientific">Rhodococcus triatomae</name>
    <dbReference type="NCBI Taxonomy" id="300028"/>
    <lineage>
        <taxon>Bacteria</taxon>
        <taxon>Bacillati</taxon>
        <taxon>Actinomycetota</taxon>
        <taxon>Actinomycetes</taxon>
        <taxon>Mycobacteriales</taxon>
        <taxon>Nocardiaceae</taxon>
        <taxon>Rhodococcus</taxon>
    </lineage>
</organism>
<dbReference type="InterPro" id="IPR051532">
    <property type="entry name" value="Ester_Hydrolysis_Enzymes"/>
</dbReference>
<protein>
    <submittedName>
        <fullName evidence="2">Lysophospholipase L1</fullName>
    </submittedName>
</protein>
<dbReference type="PANTHER" id="PTHR30383">
    <property type="entry name" value="THIOESTERASE 1/PROTEASE 1/LYSOPHOSPHOLIPASE L1"/>
    <property type="match status" value="1"/>
</dbReference>
<sequence>MGAMLPRTTVVFFGDSFVAGIGDPSGLGWTTRLTADRAGESIDLTAYNLGIRRNTSSDVRDRWERELSARELPGSASRIVLSFGVNDCVAEDGCVRVPAATSVRNLESIVCRAGECGLPVMFVGPPPVADTEINARLEAADKALLDVARDAGAAATSVFGDLLRDEIWMEEVRAGDGAHPGAEGYRRFADLVRPTWSRWLAE</sequence>
<name>A0A1G8L8C2_9NOCA</name>
<dbReference type="SUPFAM" id="SSF52266">
    <property type="entry name" value="SGNH hydrolase"/>
    <property type="match status" value="1"/>
</dbReference>
<dbReference type="InterPro" id="IPR036514">
    <property type="entry name" value="SGNH_hydro_sf"/>
</dbReference>